<dbReference type="AlphaFoldDB" id="F4L195"/>
<dbReference type="PROSITE" id="PS00163">
    <property type="entry name" value="FUMARATE_LYASES"/>
    <property type="match status" value="1"/>
</dbReference>
<dbReference type="Gene3D" id="1.10.40.30">
    <property type="entry name" value="Fumarase/aspartase (C-terminal domain)"/>
    <property type="match status" value="1"/>
</dbReference>
<feature type="domain" description="Adenylosuccinate lyase C-terminal" evidence="2">
    <location>
        <begin position="362"/>
        <end position="441"/>
    </location>
</feature>
<dbReference type="EMBL" id="CP002691">
    <property type="protein sequence ID" value="AEE52827.1"/>
    <property type="molecule type" value="Genomic_DNA"/>
</dbReference>
<accession>F4L195</accession>
<gene>
    <name evidence="3" type="ordered locus">Halhy_4999</name>
</gene>
<dbReference type="Pfam" id="PF00206">
    <property type="entry name" value="Lyase_1"/>
    <property type="match status" value="1"/>
</dbReference>
<reference evidence="3 4" key="1">
    <citation type="journal article" date="2011" name="Stand. Genomic Sci.">
        <title>Complete genome sequence of Haliscomenobacter hydrossis type strain (O).</title>
        <authorList>
            <consortium name="US DOE Joint Genome Institute (JGI-PGF)"/>
            <person name="Daligault H."/>
            <person name="Lapidus A."/>
            <person name="Zeytun A."/>
            <person name="Nolan M."/>
            <person name="Lucas S."/>
            <person name="Del Rio T.G."/>
            <person name="Tice H."/>
            <person name="Cheng J.F."/>
            <person name="Tapia R."/>
            <person name="Han C."/>
            <person name="Goodwin L."/>
            <person name="Pitluck S."/>
            <person name="Liolios K."/>
            <person name="Pagani I."/>
            <person name="Ivanova N."/>
            <person name="Huntemann M."/>
            <person name="Mavromatis K."/>
            <person name="Mikhailova N."/>
            <person name="Pati A."/>
            <person name="Chen A."/>
            <person name="Palaniappan K."/>
            <person name="Land M."/>
            <person name="Hauser L."/>
            <person name="Brambilla E.M."/>
            <person name="Rohde M."/>
            <person name="Verbarg S."/>
            <person name="Goker M."/>
            <person name="Bristow J."/>
            <person name="Eisen J.A."/>
            <person name="Markowitz V."/>
            <person name="Hugenholtz P."/>
            <person name="Kyrpides N.C."/>
            <person name="Klenk H.P."/>
            <person name="Woyke T."/>
        </authorList>
    </citation>
    <scope>NUCLEOTIDE SEQUENCE [LARGE SCALE GENOMIC DNA]</scope>
    <source>
        <strain evidence="4">ATCC 27775 / DSM 1100 / LMG 10767 / O</strain>
    </source>
</reference>
<dbReference type="CDD" id="cd01597">
    <property type="entry name" value="pCLME"/>
    <property type="match status" value="1"/>
</dbReference>
<dbReference type="PRINTS" id="PR00149">
    <property type="entry name" value="FUMRATELYASE"/>
</dbReference>
<dbReference type="InterPro" id="IPR008948">
    <property type="entry name" value="L-Aspartase-like"/>
</dbReference>
<dbReference type="NCBIfam" id="TIGR02426">
    <property type="entry name" value="protocat_pcaB"/>
    <property type="match status" value="1"/>
</dbReference>
<dbReference type="InterPro" id="IPR022761">
    <property type="entry name" value="Fumarate_lyase_N"/>
</dbReference>
<dbReference type="SUPFAM" id="SSF48557">
    <property type="entry name" value="L-aspartase-like"/>
    <property type="match status" value="1"/>
</dbReference>
<dbReference type="GO" id="GO:0016829">
    <property type="term" value="F:lyase activity"/>
    <property type="evidence" value="ECO:0007669"/>
    <property type="project" value="UniProtKB-ARBA"/>
</dbReference>
<reference key="2">
    <citation type="submission" date="2011-04" db="EMBL/GenBank/DDBJ databases">
        <title>Complete sequence of chromosome of Haliscomenobacter hydrossis DSM 1100.</title>
        <authorList>
            <consortium name="US DOE Joint Genome Institute (JGI-PGF)"/>
            <person name="Lucas S."/>
            <person name="Han J."/>
            <person name="Lapidus A."/>
            <person name="Bruce D."/>
            <person name="Goodwin L."/>
            <person name="Pitluck S."/>
            <person name="Peters L."/>
            <person name="Kyrpides N."/>
            <person name="Mavromatis K."/>
            <person name="Ivanova N."/>
            <person name="Ovchinnikova G."/>
            <person name="Pagani I."/>
            <person name="Daligault H."/>
            <person name="Detter J.C."/>
            <person name="Han C."/>
            <person name="Land M."/>
            <person name="Hauser L."/>
            <person name="Markowitz V."/>
            <person name="Cheng J.-F."/>
            <person name="Hugenholtz P."/>
            <person name="Woyke T."/>
            <person name="Wu D."/>
            <person name="Verbarg S."/>
            <person name="Frueling A."/>
            <person name="Brambilla E."/>
            <person name="Klenk H.-P."/>
            <person name="Eisen J.A."/>
        </authorList>
    </citation>
    <scope>NUCLEOTIDE SEQUENCE</scope>
    <source>
        <strain>DSM 1100</strain>
    </source>
</reference>
<evidence type="ECO:0000313" key="4">
    <source>
        <dbReference type="Proteomes" id="UP000008461"/>
    </source>
</evidence>
<name>F4L195_HALH1</name>
<dbReference type="PANTHER" id="PTHR43172">
    <property type="entry name" value="ADENYLOSUCCINATE LYASE"/>
    <property type="match status" value="1"/>
</dbReference>
<sequence length="444" mass="48145">MESLFESLFYKTEANTLFSAEAYLEAMLRFEAALAQAEAEQGMIPVAAAQAITEACAAPNLDMVNLKLQIGLAGNPNIPLVKQLTAAVKKIDPEAAKFVHLGATSQDVMDTAMVLQLKAAVLLMQKDLKQLLAQLRHLAEEHRHSIMVGRSFMQHARPITFGFKVVTWLDGLIRSAERLEYNLQHNLVLQFGGAVGTLAGFGEKSEAIAQSLAEKLDVTLPHISWHTQRDRLVELASTLGILSGNLGKIAKDISLLMQTEIGEVFEPAGAGKGGSSTMPHKRNPVGCVAILAAAQRMPALVAALLQAMPQDHERATGLWHAEWLPLVELCKVSAGALQQALVLTNGLEVDTERMRQNLELTRGLIFAENISLALADKVGKATAHEWIEALCQTVSATHTHLKIIVLADSRIQALLSKTEIEQLFDPANALGECDRLIDGVLATF</sequence>
<dbReference type="InterPro" id="IPR020557">
    <property type="entry name" value="Fumarate_lyase_CS"/>
</dbReference>
<dbReference type="HOGENOM" id="CLU_030949_3_3_10"/>
<dbReference type="SMART" id="SM00998">
    <property type="entry name" value="ADSL_C"/>
    <property type="match status" value="1"/>
</dbReference>
<dbReference type="InterPro" id="IPR000362">
    <property type="entry name" value="Fumarate_lyase_fam"/>
</dbReference>
<dbReference type="eggNOG" id="COG0015">
    <property type="taxonomic scope" value="Bacteria"/>
</dbReference>
<keyword evidence="4" id="KW-1185">Reference proteome</keyword>
<proteinExistence type="inferred from homology"/>
<evidence type="ECO:0000259" key="2">
    <source>
        <dbReference type="SMART" id="SM00998"/>
    </source>
</evidence>
<protein>
    <submittedName>
        <fullName evidence="3">3-carboxy-cis,cis-muconate cycloisomerase</fullName>
        <ecNumber evidence="3">5.5.1.2</ecNumber>
    </submittedName>
</protein>
<dbReference type="STRING" id="760192.Halhy_4999"/>
<dbReference type="GO" id="GO:0019619">
    <property type="term" value="P:3,4-dihydroxybenzoate catabolic process"/>
    <property type="evidence" value="ECO:0007669"/>
    <property type="project" value="InterPro"/>
</dbReference>
<evidence type="ECO:0000256" key="1">
    <source>
        <dbReference type="ARBA" id="ARBA00034772"/>
    </source>
</evidence>
<dbReference type="EC" id="5.5.1.2" evidence="3"/>
<dbReference type="Proteomes" id="UP000008461">
    <property type="component" value="Chromosome"/>
</dbReference>
<dbReference type="InterPro" id="IPR012789">
    <property type="entry name" value="Protocat_PcaB-like"/>
</dbReference>
<dbReference type="Gene3D" id="1.20.200.10">
    <property type="entry name" value="Fumarase/aspartase (Central domain)"/>
    <property type="match status" value="1"/>
</dbReference>
<dbReference type="InterPro" id="IPR019468">
    <property type="entry name" value="AdenyloSucc_lyase_C"/>
</dbReference>
<dbReference type="OrthoDB" id="9768878at2"/>
<comment type="similarity">
    <text evidence="1">Belongs to the class-II fumarase/aspartase family.</text>
</comment>
<dbReference type="Pfam" id="PF10397">
    <property type="entry name" value="ADSL_C"/>
    <property type="match status" value="1"/>
</dbReference>
<dbReference type="PANTHER" id="PTHR43172:SF2">
    <property type="entry name" value="ADENYLOSUCCINATE LYASE C-TERMINAL DOMAIN-CONTAINING PROTEIN"/>
    <property type="match status" value="1"/>
</dbReference>
<dbReference type="KEGG" id="hhy:Halhy_4999"/>
<dbReference type="RefSeq" id="WP_013767362.1">
    <property type="nucleotide sequence ID" value="NC_015510.1"/>
</dbReference>
<keyword evidence="3" id="KW-0413">Isomerase</keyword>
<dbReference type="GO" id="GO:0047472">
    <property type="term" value="F:3-carboxy-cis,cis-muconate cycloisomerase activity"/>
    <property type="evidence" value="ECO:0007669"/>
    <property type="project" value="UniProtKB-EC"/>
</dbReference>
<dbReference type="PRINTS" id="PR00145">
    <property type="entry name" value="ARGSUCLYASE"/>
</dbReference>
<evidence type="ECO:0000313" key="3">
    <source>
        <dbReference type="EMBL" id="AEE52827.1"/>
    </source>
</evidence>
<organism evidence="3 4">
    <name type="scientific">Haliscomenobacter hydrossis (strain ATCC 27775 / DSM 1100 / LMG 10767 / O)</name>
    <dbReference type="NCBI Taxonomy" id="760192"/>
    <lineage>
        <taxon>Bacteria</taxon>
        <taxon>Pseudomonadati</taxon>
        <taxon>Bacteroidota</taxon>
        <taxon>Saprospiria</taxon>
        <taxon>Saprospirales</taxon>
        <taxon>Haliscomenobacteraceae</taxon>
        <taxon>Haliscomenobacter</taxon>
    </lineage>
</organism>